<evidence type="ECO:0000256" key="1">
    <source>
        <dbReference type="ARBA" id="ARBA00004442"/>
    </source>
</evidence>
<dbReference type="STRING" id="1121485.GCA_000426485_00182"/>
<dbReference type="OrthoDB" id="1016139at2"/>
<organism evidence="8 9">
    <name type="scientific">Dysgonomonas capnocytophagoides</name>
    <dbReference type="NCBI Taxonomy" id="45254"/>
    <lineage>
        <taxon>Bacteria</taxon>
        <taxon>Pseudomonadati</taxon>
        <taxon>Bacteroidota</taxon>
        <taxon>Bacteroidia</taxon>
        <taxon>Bacteroidales</taxon>
        <taxon>Dysgonomonadaceae</taxon>
        <taxon>Dysgonomonas</taxon>
    </lineage>
</organism>
<dbReference type="Pfam" id="PF07980">
    <property type="entry name" value="SusD_RagB"/>
    <property type="match status" value="1"/>
</dbReference>
<dbReference type="InterPro" id="IPR012944">
    <property type="entry name" value="SusD_RagB_dom"/>
</dbReference>
<evidence type="ECO:0000256" key="4">
    <source>
        <dbReference type="ARBA" id="ARBA00023136"/>
    </source>
</evidence>
<dbReference type="SUPFAM" id="SSF48452">
    <property type="entry name" value="TPR-like"/>
    <property type="match status" value="1"/>
</dbReference>
<evidence type="ECO:0000256" key="5">
    <source>
        <dbReference type="ARBA" id="ARBA00023237"/>
    </source>
</evidence>
<dbReference type="InterPro" id="IPR033985">
    <property type="entry name" value="SusD-like_N"/>
</dbReference>
<keyword evidence="3" id="KW-0732">Signal</keyword>
<accession>A0A4Y8L8S6</accession>
<evidence type="ECO:0000313" key="9">
    <source>
        <dbReference type="Proteomes" id="UP000297861"/>
    </source>
</evidence>
<evidence type="ECO:0000313" key="8">
    <source>
        <dbReference type="EMBL" id="TFD98983.1"/>
    </source>
</evidence>
<dbReference type="RefSeq" id="WP_134435383.1">
    <property type="nucleotide sequence ID" value="NZ_SOML01000001.1"/>
</dbReference>
<comment type="subcellular location">
    <subcellularLocation>
        <location evidence="1">Cell outer membrane</location>
    </subcellularLocation>
</comment>
<name>A0A4Y8L8S6_9BACT</name>
<comment type="caution">
    <text evidence="8">The sequence shown here is derived from an EMBL/GenBank/DDBJ whole genome shotgun (WGS) entry which is preliminary data.</text>
</comment>
<keyword evidence="4" id="KW-0472">Membrane</keyword>
<dbReference type="InterPro" id="IPR011990">
    <property type="entry name" value="TPR-like_helical_dom_sf"/>
</dbReference>
<dbReference type="Pfam" id="PF14322">
    <property type="entry name" value="SusD-like_3"/>
    <property type="match status" value="1"/>
</dbReference>
<sequence length="542" mass="61765">MKINKIVFSLLIGTALLTSSCSDFLDQDPESKLPNTTVFSNPKLTNAHLLGIYGIWRDGHKGRADLFYGTDEGIVGGIQRENSERRGLDEYSDGMNSTNGQIRGIWTNRYQIISRSAEAISILKKNVSLGDPDLIRYLGEYCFLRAQSLWELTMLFGAVPVYDDDKPEYGGFRQPVDVVYANIVEDLLLAEQYLPDPKDVTDLGRVSKSLAQAYLGKVYLYAPETSGYRDYLKAAECFKKVYENPYFGGTGSSNFKTIFDAYSENTADYRKEMVYAFQYNVGWPNNCGTEWEVGSRAVANMTPDIGEAMAPWSGFDAWLPSEYAYKMQKDGGVWEEGDVRRDESVRIDFRWKNYEPNLLGYGWGDELEPHIKKYEDPRTVDKGQNTWHSGKSIPFIRFSDVVLNYAECLYMTGKQGEAINMINNVVRTRAFGGALPADKKWSAGMGKEDFIKNLMDERIRELCFEGWRKYDLLRTGLLIEYAEKRNRWLIGGTWVNSFGDKKDAGAPNKKIQPYKLLWPIPLDELRQNPDLTLEDQNPGYNS</sequence>
<feature type="domain" description="RagB/SusD" evidence="6">
    <location>
        <begin position="368"/>
        <end position="540"/>
    </location>
</feature>
<gene>
    <name evidence="8" type="ORF">E2605_02530</name>
</gene>
<dbReference type="Proteomes" id="UP000297861">
    <property type="component" value="Unassembled WGS sequence"/>
</dbReference>
<evidence type="ECO:0000256" key="3">
    <source>
        <dbReference type="ARBA" id="ARBA00022729"/>
    </source>
</evidence>
<dbReference type="EMBL" id="SOML01000001">
    <property type="protein sequence ID" value="TFD98983.1"/>
    <property type="molecule type" value="Genomic_DNA"/>
</dbReference>
<evidence type="ECO:0000259" key="6">
    <source>
        <dbReference type="Pfam" id="PF07980"/>
    </source>
</evidence>
<keyword evidence="5" id="KW-0998">Cell outer membrane</keyword>
<dbReference type="GO" id="GO:0009279">
    <property type="term" value="C:cell outer membrane"/>
    <property type="evidence" value="ECO:0007669"/>
    <property type="project" value="UniProtKB-SubCell"/>
</dbReference>
<evidence type="ECO:0000259" key="7">
    <source>
        <dbReference type="Pfam" id="PF14322"/>
    </source>
</evidence>
<dbReference type="Gene3D" id="1.25.40.390">
    <property type="match status" value="1"/>
</dbReference>
<comment type="similarity">
    <text evidence="2">Belongs to the SusD family.</text>
</comment>
<evidence type="ECO:0000256" key="2">
    <source>
        <dbReference type="ARBA" id="ARBA00006275"/>
    </source>
</evidence>
<reference evidence="8 9" key="1">
    <citation type="submission" date="2019-03" db="EMBL/GenBank/DDBJ databases">
        <title>San Antonio Military Medical Center submission to MRSN (WRAIR), pending publication.</title>
        <authorList>
            <person name="Blyth D.M."/>
            <person name="Mccarthy S.L."/>
            <person name="Schall S.E."/>
            <person name="Stam J.A."/>
            <person name="Ong A.C."/>
            <person name="Mcgann P.T."/>
        </authorList>
    </citation>
    <scope>NUCLEOTIDE SEQUENCE [LARGE SCALE GENOMIC DNA]</scope>
    <source>
        <strain evidence="8 9">MRSN571793</strain>
    </source>
</reference>
<dbReference type="AlphaFoldDB" id="A0A4Y8L8S6"/>
<proteinExistence type="inferred from homology"/>
<dbReference type="PROSITE" id="PS51257">
    <property type="entry name" value="PROKAR_LIPOPROTEIN"/>
    <property type="match status" value="1"/>
</dbReference>
<protein>
    <submittedName>
        <fullName evidence="8">RagB/SusD family nutrient uptake outer membrane protein</fullName>
    </submittedName>
</protein>
<feature type="domain" description="SusD-like N-terminal" evidence="7">
    <location>
        <begin position="23"/>
        <end position="220"/>
    </location>
</feature>
<keyword evidence="9" id="KW-1185">Reference proteome</keyword>